<dbReference type="InterPro" id="IPR050300">
    <property type="entry name" value="GDXG_lipolytic_enzyme"/>
</dbReference>
<dbReference type="OrthoDB" id="9771666at2"/>
<name>A0A399R0K2_9PROT</name>
<dbReference type="AlphaFoldDB" id="A0A399R0K2"/>
<evidence type="ECO:0000259" key="2">
    <source>
        <dbReference type="Pfam" id="PF20434"/>
    </source>
</evidence>
<dbReference type="InterPro" id="IPR029058">
    <property type="entry name" value="AB_hydrolase_fold"/>
</dbReference>
<evidence type="ECO:0000256" key="1">
    <source>
        <dbReference type="ARBA" id="ARBA00022801"/>
    </source>
</evidence>
<accession>A0A399R0K2</accession>
<dbReference type="EMBL" id="QWGB01000005">
    <property type="protein sequence ID" value="RIJ24463.1"/>
    <property type="molecule type" value="Genomic_DNA"/>
</dbReference>
<proteinExistence type="predicted"/>
<dbReference type="SUPFAM" id="SSF53474">
    <property type="entry name" value="alpha/beta-Hydrolases"/>
    <property type="match status" value="1"/>
</dbReference>
<gene>
    <name evidence="3" type="ORF">D1224_09575</name>
</gene>
<evidence type="ECO:0000313" key="4">
    <source>
        <dbReference type="Proteomes" id="UP000265431"/>
    </source>
</evidence>
<dbReference type="InterPro" id="IPR049492">
    <property type="entry name" value="BD-FAE-like_dom"/>
</dbReference>
<sequence length="285" mass="29738">MAEEALMKWGDLLGRPLPQPDTTVATGPGATDIIDLWLPAGEGPFPTVLMIHGGCWQKEIADRTLMNYAANALRDEGMAVWNIEYRGVDEDGGGYPGTFLDVVRAVDALAEQGPALGLDTSNVVATGHSAGGHLALWAAARPNIPERSPLYTNEPFLPKAVMNIGGLADLETSAPVTEAGCLADIMDLLTGASSDARADVFSDTSPATLLPLGTRQIIVNSARDPIAPPQLGQDYAAKATAAGDDAEYIEVPGGHVELVAPGTPAFDRQMQILKGLLGLDTGSAE</sequence>
<comment type="caution">
    <text evidence="3">The sequence shown here is derived from an EMBL/GenBank/DDBJ whole genome shotgun (WGS) entry which is preliminary data.</text>
</comment>
<dbReference type="Pfam" id="PF20434">
    <property type="entry name" value="BD-FAE"/>
    <property type="match status" value="1"/>
</dbReference>
<dbReference type="PANTHER" id="PTHR48081">
    <property type="entry name" value="AB HYDROLASE SUPERFAMILY PROTEIN C4A8.06C"/>
    <property type="match status" value="1"/>
</dbReference>
<reference evidence="3 4" key="1">
    <citation type="submission" date="2018-08" db="EMBL/GenBank/DDBJ databases">
        <title>Henriciella mobilis sp. nov., isolated from seawater.</title>
        <authorList>
            <person name="Cheng H."/>
            <person name="Wu Y.-H."/>
            <person name="Xu X.-W."/>
            <person name="Guo L.-L."/>
        </authorList>
    </citation>
    <scope>NUCLEOTIDE SEQUENCE [LARGE SCALE GENOMIC DNA]</scope>
    <source>
        <strain evidence="3 4">CCUG66934</strain>
    </source>
</reference>
<organism evidence="3 4">
    <name type="scientific">Henriciella barbarensis</name>
    <dbReference type="NCBI Taxonomy" id="86342"/>
    <lineage>
        <taxon>Bacteria</taxon>
        <taxon>Pseudomonadati</taxon>
        <taxon>Pseudomonadota</taxon>
        <taxon>Alphaproteobacteria</taxon>
        <taxon>Hyphomonadales</taxon>
        <taxon>Hyphomonadaceae</taxon>
        <taxon>Henriciella</taxon>
    </lineage>
</organism>
<keyword evidence="4" id="KW-1185">Reference proteome</keyword>
<dbReference type="Gene3D" id="3.40.50.1820">
    <property type="entry name" value="alpha/beta hydrolase"/>
    <property type="match status" value="1"/>
</dbReference>
<dbReference type="Proteomes" id="UP000265431">
    <property type="component" value="Unassembled WGS sequence"/>
</dbReference>
<feature type="domain" description="BD-FAE-like" evidence="2">
    <location>
        <begin position="35"/>
        <end position="234"/>
    </location>
</feature>
<keyword evidence="1 3" id="KW-0378">Hydrolase</keyword>
<dbReference type="GO" id="GO:0016787">
    <property type="term" value="F:hydrolase activity"/>
    <property type="evidence" value="ECO:0007669"/>
    <property type="project" value="UniProtKB-KW"/>
</dbReference>
<evidence type="ECO:0000313" key="3">
    <source>
        <dbReference type="EMBL" id="RIJ24463.1"/>
    </source>
</evidence>
<protein>
    <submittedName>
        <fullName evidence="3">Alpha/beta hydrolase</fullName>
    </submittedName>
</protein>